<dbReference type="EMBL" id="UINC01013650">
    <property type="protein sequence ID" value="SVA58828.1"/>
    <property type="molecule type" value="Genomic_DNA"/>
</dbReference>
<evidence type="ECO:0000256" key="1">
    <source>
        <dbReference type="SAM" id="MobiDB-lite"/>
    </source>
</evidence>
<reference evidence="3" key="1">
    <citation type="submission" date="2018-05" db="EMBL/GenBank/DDBJ databases">
        <authorList>
            <person name="Lanie J.A."/>
            <person name="Ng W.-L."/>
            <person name="Kazmierczak K.M."/>
            <person name="Andrzejewski T.M."/>
            <person name="Davidsen T.M."/>
            <person name="Wayne K.J."/>
            <person name="Tettelin H."/>
            <person name="Glass J.I."/>
            <person name="Rusch D."/>
            <person name="Podicherti R."/>
            <person name="Tsui H.-C.T."/>
            <person name="Winkler M.E."/>
        </authorList>
    </citation>
    <scope>NUCLEOTIDE SEQUENCE</scope>
</reference>
<feature type="region of interest" description="Disordered" evidence="1">
    <location>
        <begin position="205"/>
        <end position="227"/>
    </location>
</feature>
<name>A0A381X2M9_9ZZZZ</name>
<dbReference type="InterPro" id="IPR024185">
    <property type="entry name" value="FTHF_cligase-like_sf"/>
</dbReference>
<dbReference type="SUPFAM" id="SSF100950">
    <property type="entry name" value="NagB/RpiA/CoA transferase-like"/>
    <property type="match status" value="1"/>
</dbReference>
<evidence type="ECO:0000259" key="2">
    <source>
        <dbReference type="Pfam" id="PF02589"/>
    </source>
</evidence>
<dbReference type="PANTHER" id="PTHR43682">
    <property type="entry name" value="LACTATE UTILIZATION PROTEIN C"/>
    <property type="match status" value="1"/>
</dbReference>
<organism evidence="3">
    <name type="scientific">marine metagenome</name>
    <dbReference type="NCBI Taxonomy" id="408172"/>
    <lineage>
        <taxon>unclassified sequences</taxon>
        <taxon>metagenomes</taxon>
        <taxon>ecological metagenomes</taxon>
    </lineage>
</organism>
<sequence>MPIPTKDSSRLLDRFVQEAEAVGVIVHRSDRCDLSVEIVLRVLGDAGVKRLISWEPNDLPISELMKAAVDDGVQLVDPPTPANAETLSREWAAMATADAGLTGAVGGLADTGTIVLRSGPGRPRLAWLLPPLHVVVLHSSLVHPTLSVFMGECGELVRCSSHVAFVTGPSRTADIEQTLTTGVHGPKEVHILLVDHDCNPIEESEAAQAATVSDETRDRMSKNDLVQ</sequence>
<feature type="compositionally biased region" description="Basic and acidic residues" evidence="1">
    <location>
        <begin position="214"/>
        <end position="227"/>
    </location>
</feature>
<dbReference type="InterPro" id="IPR003741">
    <property type="entry name" value="LUD_dom"/>
</dbReference>
<accession>A0A381X2M9</accession>
<dbReference type="Pfam" id="PF02589">
    <property type="entry name" value="LUD_dom"/>
    <property type="match status" value="1"/>
</dbReference>
<proteinExistence type="predicted"/>
<dbReference type="Gene3D" id="3.40.50.10420">
    <property type="entry name" value="NagB/RpiA/CoA transferase-like"/>
    <property type="match status" value="1"/>
</dbReference>
<protein>
    <recommendedName>
        <fullName evidence="2">LUD domain-containing protein</fullName>
    </recommendedName>
</protein>
<dbReference type="InterPro" id="IPR037171">
    <property type="entry name" value="NagB/RpiA_transferase-like"/>
</dbReference>
<feature type="domain" description="LUD" evidence="2">
    <location>
        <begin position="12"/>
        <end position="194"/>
    </location>
</feature>
<evidence type="ECO:0000313" key="3">
    <source>
        <dbReference type="EMBL" id="SVA58828.1"/>
    </source>
</evidence>
<gene>
    <name evidence="3" type="ORF">METZ01_LOCUS111682</name>
</gene>
<dbReference type="PANTHER" id="PTHR43682:SF1">
    <property type="entry name" value="LACTATE UTILIZATION PROTEIN C"/>
    <property type="match status" value="1"/>
</dbReference>
<dbReference type="AlphaFoldDB" id="A0A381X2M9"/>